<name>A0A0L6CR29_9RHOB</name>
<dbReference type="SUPFAM" id="SSF46689">
    <property type="entry name" value="Homeodomain-like"/>
    <property type="match status" value="1"/>
</dbReference>
<dbReference type="OrthoDB" id="8582409at2"/>
<dbReference type="PANTHER" id="PTHR30514:SF18">
    <property type="entry name" value="RPIR-FAMILY TRANSCRIPTIONAL REGULATOR"/>
    <property type="match status" value="1"/>
</dbReference>
<dbReference type="InterPro" id="IPR009057">
    <property type="entry name" value="Homeodomain-like_sf"/>
</dbReference>
<proteinExistence type="predicted"/>
<evidence type="ECO:0000313" key="2">
    <source>
        <dbReference type="EMBL" id="KNX40212.1"/>
    </source>
</evidence>
<dbReference type="InterPro" id="IPR036388">
    <property type="entry name" value="WH-like_DNA-bd_sf"/>
</dbReference>
<comment type="caution">
    <text evidence="2">The sequence shown here is derived from an EMBL/GenBank/DDBJ whole genome shotgun (WGS) entry which is preliminary data.</text>
</comment>
<dbReference type="PROSITE" id="PS51071">
    <property type="entry name" value="HTH_RPIR"/>
    <property type="match status" value="1"/>
</dbReference>
<dbReference type="SUPFAM" id="SSF53697">
    <property type="entry name" value="SIS domain"/>
    <property type="match status" value="1"/>
</dbReference>
<dbReference type="RefSeq" id="WP_050664105.1">
    <property type="nucleotide sequence ID" value="NZ_CP118494.1"/>
</dbReference>
<keyword evidence="2" id="KW-0238">DNA-binding</keyword>
<dbReference type="GO" id="GO:1901135">
    <property type="term" value="P:carbohydrate derivative metabolic process"/>
    <property type="evidence" value="ECO:0007669"/>
    <property type="project" value="InterPro"/>
</dbReference>
<organism evidence="2 3">
    <name type="scientific">Roseovarius tolerans</name>
    <dbReference type="NCBI Taxonomy" id="74031"/>
    <lineage>
        <taxon>Bacteria</taxon>
        <taxon>Pseudomonadati</taxon>
        <taxon>Pseudomonadota</taxon>
        <taxon>Alphaproteobacteria</taxon>
        <taxon>Rhodobacterales</taxon>
        <taxon>Roseobacteraceae</taxon>
        <taxon>Roseovarius</taxon>
    </lineage>
</organism>
<dbReference type="PATRIC" id="fig|74031.6.peg.3334"/>
<dbReference type="GO" id="GO:0003677">
    <property type="term" value="F:DNA binding"/>
    <property type="evidence" value="ECO:0007669"/>
    <property type="project" value="UniProtKB-KW"/>
</dbReference>
<dbReference type="GO" id="GO:0003700">
    <property type="term" value="F:DNA-binding transcription factor activity"/>
    <property type="evidence" value="ECO:0007669"/>
    <property type="project" value="InterPro"/>
</dbReference>
<dbReference type="InterPro" id="IPR046348">
    <property type="entry name" value="SIS_dom_sf"/>
</dbReference>
<sequence length="287" mass="31373">MRQGFTSYKDGTLEDLLTEMQAELSTLPKQEAKVVQFILLNVDSLSFETGRSIAEKAGVSEVTVGRALRRFGCDSVKAFKILLQRRYSVAGGMVSARGELSPLWQGKLDAEQAALKSIYEQRESAAFEVAKTRLSTASEVYVTGFQTVRGLAEDAARRLSLARSGVRYLSAHDGMTAEWINDPTPAKTCLLLVDVVPYSKESETLAAMAREQGRGVVVVADEYCHWAAEQAHAVIYAPSSTGLFLESTVGLNAALALLVDAVASEDQASSANRLKDWKNRSRRLKIF</sequence>
<gene>
    <name evidence="2" type="ORF">ROTO_32640</name>
</gene>
<dbReference type="GO" id="GO:0097367">
    <property type="term" value="F:carbohydrate derivative binding"/>
    <property type="evidence" value="ECO:0007669"/>
    <property type="project" value="InterPro"/>
</dbReference>
<protein>
    <submittedName>
        <fullName evidence="2">DNA-binding transcriptional regulator HexR</fullName>
    </submittedName>
</protein>
<reference evidence="3" key="1">
    <citation type="submission" date="2015-07" db="EMBL/GenBank/DDBJ databases">
        <title>Draft Genome Sequence of Roseovarius tolerans EL-164, a producer of N-Acylated Alanine Methyl Esters (NAMEs).</title>
        <authorList>
            <person name="Voget S."/>
            <person name="Bruns H."/>
            <person name="Wagner-Doebler I."/>
            <person name="Schulz S."/>
            <person name="Daniel R."/>
        </authorList>
    </citation>
    <scope>NUCLEOTIDE SEQUENCE [LARGE SCALE GENOMIC DNA]</scope>
    <source>
        <strain evidence="3">EL-164</strain>
    </source>
</reference>
<dbReference type="Proteomes" id="UP000037046">
    <property type="component" value="Unassembled WGS sequence"/>
</dbReference>
<dbReference type="AlphaFoldDB" id="A0A0L6CR29"/>
<accession>A0A0L6CR29</accession>
<evidence type="ECO:0000259" key="1">
    <source>
        <dbReference type="PROSITE" id="PS51071"/>
    </source>
</evidence>
<dbReference type="Pfam" id="PF01418">
    <property type="entry name" value="HTH_6"/>
    <property type="match status" value="1"/>
</dbReference>
<evidence type="ECO:0000313" key="3">
    <source>
        <dbReference type="Proteomes" id="UP000037046"/>
    </source>
</evidence>
<dbReference type="InterPro" id="IPR047640">
    <property type="entry name" value="RpiR-like"/>
</dbReference>
<dbReference type="PANTHER" id="PTHR30514">
    <property type="entry name" value="GLUCOKINASE"/>
    <property type="match status" value="1"/>
</dbReference>
<keyword evidence="3" id="KW-1185">Reference proteome</keyword>
<dbReference type="Gene3D" id="1.10.10.10">
    <property type="entry name" value="Winged helix-like DNA-binding domain superfamily/Winged helix DNA-binding domain"/>
    <property type="match status" value="1"/>
</dbReference>
<dbReference type="EMBL" id="LGVV01000063">
    <property type="protein sequence ID" value="KNX40212.1"/>
    <property type="molecule type" value="Genomic_DNA"/>
</dbReference>
<feature type="domain" description="HTH rpiR-type" evidence="1">
    <location>
        <begin position="14"/>
        <end position="90"/>
    </location>
</feature>
<dbReference type="InterPro" id="IPR000281">
    <property type="entry name" value="HTH_RpiR"/>
</dbReference>
<dbReference type="Gene3D" id="3.40.50.10490">
    <property type="entry name" value="Glucose-6-phosphate isomerase like protein, domain 1"/>
    <property type="match status" value="1"/>
</dbReference>